<evidence type="ECO:0000313" key="2">
    <source>
        <dbReference type="EMBL" id="MBB3836307.1"/>
    </source>
</evidence>
<protein>
    <recommendedName>
        <fullName evidence="4">DUF4252 domain-containing protein</fullName>
    </recommendedName>
</protein>
<evidence type="ECO:0000313" key="3">
    <source>
        <dbReference type="Proteomes" id="UP000541352"/>
    </source>
</evidence>
<feature type="signal peptide" evidence="1">
    <location>
        <begin position="1"/>
        <end position="21"/>
    </location>
</feature>
<dbReference type="EMBL" id="JACIBY010000001">
    <property type="protein sequence ID" value="MBB3836307.1"/>
    <property type="molecule type" value="Genomic_DNA"/>
</dbReference>
<feature type="chain" id="PRO_5030936369" description="DUF4252 domain-containing protein" evidence="1">
    <location>
        <begin position="22"/>
        <end position="160"/>
    </location>
</feature>
<name>A0A7W5ZI54_9BACT</name>
<evidence type="ECO:0000256" key="1">
    <source>
        <dbReference type="SAM" id="SignalP"/>
    </source>
</evidence>
<dbReference type="AlphaFoldDB" id="A0A7W5ZI54"/>
<dbReference type="Proteomes" id="UP000541352">
    <property type="component" value="Unassembled WGS sequence"/>
</dbReference>
<sequence length="160" mass="18703">MKTIFRMLLPLAVISSFFAFTSVVDKTYYWEQYNIEITVPRDFKIVKNTSNEFEMKGDGMELFMYIWNQKKLAVEDMDEATVELAKELKLQEVDEEEAFKNGDFAGYYVEGFKDGDRVMLAGVVDLKSRTNFFIVITFDDKDEEAEKEALKILENIDHKD</sequence>
<gene>
    <name evidence="2" type="ORF">FHS57_000289</name>
</gene>
<comment type="caution">
    <text evidence="2">The sequence shown here is derived from an EMBL/GenBank/DDBJ whole genome shotgun (WGS) entry which is preliminary data.</text>
</comment>
<evidence type="ECO:0008006" key="4">
    <source>
        <dbReference type="Google" id="ProtNLM"/>
    </source>
</evidence>
<dbReference type="RefSeq" id="WP_183971078.1">
    <property type="nucleotide sequence ID" value="NZ_JACIBY010000001.1"/>
</dbReference>
<proteinExistence type="predicted"/>
<keyword evidence="1" id="KW-0732">Signal</keyword>
<organism evidence="2 3">
    <name type="scientific">Runella defluvii</name>
    <dbReference type="NCBI Taxonomy" id="370973"/>
    <lineage>
        <taxon>Bacteria</taxon>
        <taxon>Pseudomonadati</taxon>
        <taxon>Bacteroidota</taxon>
        <taxon>Cytophagia</taxon>
        <taxon>Cytophagales</taxon>
        <taxon>Spirosomataceae</taxon>
        <taxon>Runella</taxon>
    </lineage>
</organism>
<accession>A0A7W5ZI54</accession>
<reference evidence="2 3" key="1">
    <citation type="submission" date="2020-08" db="EMBL/GenBank/DDBJ databases">
        <title>Genomic Encyclopedia of Type Strains, Phase IV (KMG-IV): sequencing the most valuable type-strain genomes for metagenomic binning, comparative biology and taxonomic classification.</title>
        <authorList>
            <person name="Goeker M."/>
        </authorList>
    </citation>
    <scope>NUCLEOTIDE SEQUENCE [LARGE SCALE GENOMIC DNA]</scope>
    <source>
        <strain evidence="2 3">DSM 17976</strain>
    </source>
</reference>
<keyword evidence="3" id="KW-1185">Reference proteome</keyword>